<keyword evidence="1" id="KW-0812">Transmembrane</keyword>
<sequence length="136" mass="15353">MAIILYLIMCFITAKYGSKRNAGGMWILFFSMTFSPLIGFVIARDSGKAGIGEFKPPTIKTHLISAFFVIASIFLFYQVAILNNKELYNDPYLIRENNRNIFICLILAAGFIGAIFYNYKKFPSLPDNNSSPDNNN</sequence>
<dbReference type="RefSeq" id="WP_386103233.1">
    <property type="nucleotide sequence ID" value="NZ_JBHUOZ010000003.1"/>
</dbReference>
<feature type="transmembrane region" description="Helical" evidence="1">
    <location>
        <begin position="100"/>
        <end position="119"/>
    </location>
</feature>
<feature type="transmembrane region" description="Helical" evidence="1">
    <location>
        <begin position="24"/>
        <end position="43"/>
    </location>
</feature>
<reference evidence="3" key="1">
    <citation type="journal article" date="2019" name="Int. J. Syst. Evol. Microbiol.">
        <title>The Global Catalogue of Microorganisms (GCM) 10K type strain sequencing project: providing services to taxonomists for standard genome sequencing and annotation.</title>
        <authorList>
            <consortium name="The Broad Institute Genomics Platform"/>
            <consortium name="The Broad Institute Genome Sequencing Center for Infectious Disease"/>
            <person name="Wu L."/>
            <person name="Ma J."/>
        </authorList>
    </citation>
    <scope>NUCLEOTIDE SEQUENCE [LARGE SCALE GENOMIC DNA]</scope>
    <source>
        <strain evidence="3">KCTC 23299</strain>
    </source>
</reference>
<keyword evidence="1" id="KW-0472">Membrane</keyword>
<gene>
    <name evidence="2" type="ORF">ACFS6H_19795</name>
</gene>
<name>A0ABW6A9F6_9BACT</name>
<protein>
    <submittedName>
        <fullName evidence="2">Uncharacterized protein</fullName>
    </submittedName>
</protein>
<dbReference type="Proteomes" id="UP001597511">
    <property type="component" value="Unassembled WGS sequence"/>
</dbReference>
<evidence type="ECO:0000313" key="2">
    <source>
        <dbReference type="EMBL" id="MFD2921973.1"/>
    </source>
</evidence>
<keyword evidence="1" id="KW-1133">Transmembrane helix</keyword>
<accession>A0ABW6A9F6</accession>
<proteinExistence type="predicted"/>
<keyword evidence="3" id="KW-1185">Reference proteome</keyword>
<comment type="caution">
    <text evidence="2">The sequence shown here is derived from an EMBL/GenBank/DDBJ whole genome shotgun (WGS) entry which is preliminary data.</text>
</comment>
<evidence type="ECO:0000313" key="3">
    <source>
        <dbReference type="Proteomes" id="UP001597511"/>
    </source>
</evidence>
<organism evidence="2 3">
    <name type="scientific">Terrimonas rubra</name>
    <dbReference type="NCBI Taxonomy" id="1035890"/>
    <lineage>
        <taxon>Bacteria</taxon>
        <taxon>Pseudomonadati</taxon>
        <taxon>Bacteroidota</taxon>
        <taxon>Chitinophagia</taxon>
        <taxon>Chitinophagales</taxon>
        <taxon>Chitinophagaceae</taxon>
        <taxon>Terrimonas</taxon>
    </lineage>
</organism>
<feature type="transmembrane region" description="Helical" evidence="1">
    <location>
        <begin position="63"/>
        <end position="80"/>
    </location>
</feature>
<dbReference type="EMBL" id="JBHUOZ010000003">
    <property type="protein sequence ID" value="MFD2921973.1"/>
    <property type="molecule type" value="Genomic_DNA"/>
</dbReference>
<evidence type="ECO:0000256" key="1">
    <source>
        <dbReference type="SAM" id="Phobius"/>
    </source>
</evidence>